<evidence type="ECO:0000313" key="3">
    <source>
        <dbReference type="EMBL" id="SIS65183.1"/>
    </source>
</evidence>
<dbReference type="InterPro" id="IPR023210">
    <property type="entry name" value="NADP_OxRdtase_dom"/>
</dbReference>
<dbReference type="Proteomes" id="UP000186098">
    <property type="component" value="Unassembled WGS sequence"/>
</dbReference>
<accession>A0A1N7KU99</accession>
<dbReference type="SUPFAM" id="SSF51430">
    <property type="entry name" value="NAD(P)-linked oxidoreductase"/>
    <property type="match status" value="1"/>
</dbReference>
<evidence type="ECO:0000313" key="4">
    <source>
        <dbReference type="Proteomes" id="UP000186098"/>
    </source>
</evidence>
<dbReference type="GO" id="GO:0016491">
    <property type="term" value="F:oxidoreductase activity"/>
    <property type="evidence" value="ECO:0007669"/>
    <property type="project" value="UniProtKB-KW"/>
</dbReference>
<dbReference type="AlphaFoldDB" id="A0A1N7KU99"/>
<keyword evidence="4" id="KW-1185">Reference proteome</keyword>
<sequence length="348" mass="38484">MRRIVLGRNGPEVSEICLGSMTWGTQNTEDEGHAQIDRAAERGVDFIDTAEMYPVNPISPHTTGRTEEIIGSYFARRGGRENWVIATKITGKGSSAIEHGPPISPSRLRAAVEDSLRRLRTDYIDIYQFHWPNRGSYHFRKSWDYDTTGRNREAVRADMAACLETVAALVAEGKIRHFGLSNETAWGMAEWLRLSEAGLGPRPLTLQNEYSAMCRFYDLDLAEFGTMEDITLLAYSPLAAGLLTGKYAEGIDPPPGSRRSIVSNLGGRVTPQVWPAVTAWVHLAHEVGIDPATLAIAFVLGRPFPVSPIIGATNLEQLDRALDAAGMVLTPEVLAAIDRYHRDHRMPF</sequence>
<evidence type="ECO:0000259" key="2">
    <source>
        <dbReference type="Pfam" id="PF00248"/>
    </source>
</evidence>
<name>A0A1N7KU99_9RHOB</name>
<dbReference type="PANTHER" id="PTHR43364:SF4">
    <property type="entry name" value="NAD(P)-LINKED OXIDOREDUCTASE SUPERFAMILY PROTEIN"/>
    <property type="match status" value="1"/>
</dbReference>
<gene>
    <name evidence="3" type="ORF">SAMN05421795_102175</name>
</gene>
<dbReference type="PRINTS" id="PR00069">
    <property type="entry name" value="ALDKETRDTASE"/>
</dbReference>
<dbReference type="PANTHER" id="PTHR43364">
    <property type="entry name" value="NADH-SPECIFIC METHYLGLYOXAL REDUCTASE-RELATED"/>
    <property type="match status" value="1"/>
</dbReference>
<dbReference type="InterPro" id="IPR020471">
    <property type="entry name" value="AKR"/>
</dbReference>
<organism evidence="3 4">
    <name type="scientific">Phaeovulum vinaykumarii</name>
    <dbReference type="NCBI Taxonomy" id="407234"/>
    <lineage>
        <taxon>Bacteria</taxon>
        <taxon>Pseudomonadati</taxon>
        <taxon>Pseudomonadota</taxon>
        <taxon>Alphaproteobacteria</taxon>
        <taxon>Rhodobacterales</taxon>
        <taxon>Paracoccaceae</taxon>
        <taxon>Phaeovulum</taxon>
    </lineage>
</organism>
<keyword evidence="1" id="KW-0560">Oxidoreductase</keyword>
<dbReference type="InterPro" id="IPR036812">
    <property type="entry name" value="NAD(P)_OxRdtase_dom_sf"/>
</dbReference>
<reference evidence="4" key="1">
    <citation type="submission" date="2017-01" db="EMBL/GenBank/DDBJ databases">
        <authorList>
            <person name="Varghese N."/>
            <person name="Submissions S."/>
        </authorList>
    </citation>
    <scope>NUCLEOTIDE SEQUENCE [LARGE SCALE GENOMIC DNA]</scope>
    <source>
        <strain evidence="4">DSM 18714</strain>
    </source>
</reference>
<dbReference type="OrthoDB" id="9803483at2"/>
<dbReference type="EMBL" id="FTOM01000002">
    <property type="protein sequence ID" value="SIS65183.1"/>
    <property type="molecule type" value="Genomic_DNA"/>
</dbReference>
<dbReference type="Gene3D" id="3.20.20.100">
    <property type="entry name" value="NADP-dependent oxidoreductase domain"/>
    <property type="match status" value="1"/>
</dbReference>
<protein>
    <submittedName>
        <fullName evidence="3">Predicted oxidoreductase</fullName>
    </submittedName>
</protein>
<dbReference type="RefSeq" id="WP_076363883.1">
    <property type="nucleotide sequence ID" value="NZ_FTOM01000002.1"/>
</dbReference>
<dbReference type="InterPro" id="IPR050523">
    <property type="entry name" value="AKR_Detox_Biosynth"/>
</dbReference>
<dbReference type="Pfam" id="PF00248">
    <property type="entry name" value="Aldo_ket_red"/>
    <property type="match status" value="1"/>
</dbReference>
<dbReference type="CDD" id="cd19094">
    <property type="entry name" value="AKR_Tas-like"/>
    <property type="match status" value="1"/>
</dbReference>
<feature type="domain" description="NADP-dependent oxidoreductase" evidence="2">
    <location>
        <begin position="15"/>
        <end position="339"/>
    </location>
</feature>
<dbReference type="STRING" id="407234.SAMN05421795_102175"/>
<proteinExistence type="predicted"/>
<evidence type="ECO:0000256" key="1">
    <source>
        <dbReference type="ARBA" id="ARBA00023002"/>
    </source>
</evidence>